<evidence type="ECO:0000313" key="2">
    <source>
        <dbReference type="EMBL" id="BDZ77294.1"/>
    </source>
</evidence>
<dbReference type="Proteomes" id="UP001305815">
    <property type="component" value="Chromosome"/>
</dbReference>
<gene>
    <name evidence="2" type="ORF">Lac1_14770</name>
</gene>
<reference evidence="3" key="1">
    <citation type="journal article" date="2023" name="Int. J. Syst. Evol. Microbiol.">
        <title>Claveliimonas bilis gen. nov., sp. nov., deoxycholic acid-producing bacteria isolated from human faeces, and reclassification of Sellimonas monacensis Zenner et al. 2021 as Claveliimonas monacensis comb. nov.</title>
        <authorList>
            <person name="Hisatomi A."/>
            <person name="Kastawa N.W.E.P.G."/>
            <person name="Song I."/>
            <person name="Ohkuma M."/>
            <person name="Fukiya S."/>
            <person name="Sakamoto M."/>
        </authorList>
    </citation>
    <scope>NUCLEOTIDE SEQUENCE [LARGE SCALE GENOMIC DNA]</scope>
    <source>
        <strain evidence="3">12BBH14</strain>
    </source>
</reference>
<dbReference type="EMBL" id="AP027742">
    <property type="protein sequence ID" value="BDZ77294.1"/>
    <property type="molecule type" value="Genomic_DNA"/>
</dbReference>
<protein>
    <submittedName>
        <fullName evidence="2">Uncharacterized protein</fullName>
    </submittedName>
</protein>
<name>A0ABM8I4U5_9FIRM</name>
<accession>A0ABM8I4U5</accession>
<evidence type="ECO:0000313" key="3">
    <source>
        <dbReference type="Proteomes" id="UP001305815"/>
    </source>
</evidence>
<keyword evidence="3" id="KW-1185">Reference proteome</keyword>
<feature type="region of interest" description="Disordered" evidence="1">
    <location>
        <begin position="132"/>
        <end position="164"/>
    </location>
</feature>
<proteinExistence type="predicted"/>
<sequence>MEKHPPLPMTPFDILTSSTQLQMMKLMLPYTPPGIQRMLAFYIKFLELKKTAEYFGLFGSVSQRDTFSKSSASVTEILEDVRPYLGKDAETIDMLLSAMSMMDMMKDMDMPDFSGADMGDLSGVIQMMNAFQNTSESEDHSNEDQEGDDENDPGMAEPPGDERY</sequence>
<dbReference type="RefSeq" id="WP_316266942.1">
    <property type="nucleotide sequence ID" value="NZ_AP027742.1"/>
</dbReference>
<evidence type="ECO:0000256" key="1">
    <source>
        <dbReference type="SAM" id="MobiDB-lite"/>
    </source>
</evidence>
<organism evidence="2 3">
    <name type="scientific">Claveliimonas bilis</name>
    <dbReference type="NCBI Taxonomy" id="3028070"/>
    <lineage>
        <taxon>Bacteria</taxon>
        <taxon>Bacillati</taxon>
        <taxon>Bacillota</taxon>
        <taxon>Clostridia</taxon>
        <taxon>Lachnospirales</taxon>
        <taxon>Lachnospiraceae</taxon>
        <taxon>Claveliimonas</taxon>
    </lineage>
</organism>